<dbReference type="InterPro" id="IPR020901">
    <property type="entry name" value="Prtase_inh_Kunz-CS"/>
</dbReference>
<evidence type="ECO:0000256" key="3">
    <source>
        <dbReference type="ARBA" id="ARBA00022690"/>
    </source>
</evidence>
<dbReference type="InterPro" id="IPR002223">
    <property type="entry name" value="Kunitz_BPTI"/>
</dbReference>
<dbReference type="SUPFAM" id="SSF57362">
    <property type="entry name" value="BPTI-like"/>
    <property type="match status" value="5"/>
</dbReference>
<dbReference type="PROSITE" id="PS00280">
    <property type="entry name" value="BPTI_KUNITZ_1"/>
    <property type="match status" value="2"/>
</dbReference>
<evidence type="ECO:0000256" key="1">
    <source>
        <dbReference type="ARBA" id="ARBA00004613"/>
    </source>
</evidence>
<feature type="domain" description="BPTI/Kunitz inhibitor" evidence="8">
    <location>
        <begin position="301"/>
        <end position="351"/>
    </location>
</feature>
<dbReference type="PANTHER" id="PTHR10083">
    <property type="entry name" value="KUNITZ-TYPE PROTEASE INHIBITOR-RELATED"/>
    <property type="match status" value="1"/>
</dbReference>
<dbReference type="InterPro" id="IPR036880">
    <property type="entry name" value="Kunitz_BPTI_sf"/>
</dbReference>
<evidence type="ECO:0000313" key="9">
    <source>
        <dbReference type="Proteomes" id="UP001190640"/>
    </source>
</evidence>
<evidence type="ECO:0000259" key="8">
    <source>
        <dbReference type="PROSITE" id="PS50279"/>
    </source>
</evidence>
<dbReference type="FunFam" id="4.10.410.10:FF:000004">
    <property type="entry name" value="Tissue factor pathway inhibitor"/>
    <property type="match status" value="3"/>
</dbReference>
<keyword evidence="4 7" id="KW-0732">Signal</keyword>
<protein>
    <submittedName>
        <fullName evidence="10">Actinia tenebrosa protease inhibitors-like</fullName>
    </submittedName>
</protein>
<sequence length="362" mass="40928">MVLLVLVAGLLAPLSELLGVSGAIVPKHCTLPPEHGKCKEKLLRYYYDVQMKTCRPFTGCQAGGNNFKNIKECVWECEVLGKKTQEHFPLGKPPRHCTLPPTNGKGKSRLLRYYYDVQMKTCHQFTYRGDEGNRNNFKSFSDCIWECDRFDRKTQEGSSSGSVPKHCTLPLKQGPCKAAFPRYYYNTQTNKCEKFIYGGCKGNANNFLEKEDCAQECHSVGGVTISRNNIPKHCTLPLEQGPCKAAFPRYYYNTQTNKCEKFIYGGCKGNANNFLEKEDCAQECHSVGGVTISRNNIPTHCSLPPEQGFCKAAFPRYYYNTQRNKCEKFIYGGCNGNANNFQNMEDCTQECYGIGRVTMQRS</sequence>
<dbReference type="AlphaFoldDB" id="A0AA97LFW6"/>
<feature type="domain" description="BPTI/Kunitz inhibitor" evidence="8">
    <location>
        <begin position="234"/>
        <end position="284"/>
    </location>
</feature>
<dbReference type="Gene3D" id="4.10.410.10">
    <property type="entry name" value="Pancreatic trypsin inhibitor Kunitz domain"/>
    <property type="match status" value="5"/>
</dbReference>
<dbReference type="CDD" id="cd22593">
    <property type="entry name" value="Kunitz_conkunitzin"/>
    <property type="match status" value="1"/>
</dbReference>
<dbReference type="PANTHER" id="PTHR10083:SF376">
    <property type="entry name" value="SERINE PEPTIDASE INHIBITOR, KUNITZ TYPE, 3"/>
    <property type="match status" value="1"/>
</dbReference>
<dbReference type="Pfam" id="PF00014">
    <property type="entry name" value="Kunitz_BPTI"/>
    <property type="match status" value="5"/>
</dbReference>
<dbReference type="GO" id="GO:0004867">
    <property type="term" value="F:serine-type endopeptidase inhibitor activity"/>
    <property type="evidence" value="ECO:0007669"/>
    <property type="project" value="UniProtKB-KW"/>
</dbReference>
<evidence type="ECO:0000256" key="4">
    <source>
        <dbReference type="ARBA" id="ARBA00022729"/>
    </source>
</evidence>
<gene>
    <name evidence="10" type="primary">LOC129342246</name>
</gene>
<evidence type="ECO:0000256" key="2">
    <source>
        <dbReference type="ARBA" id="ARBA00022525"/>
    </source>
</evidence>
<dbReference type="CDD" id="cd00109">
    <property type="entry name" value="Kunitz-type"/>
    <property type="match status" value="2"/>
</dbReference>
<dbReference type="InterPro" id="IPR050098">
    <property type="entry name" value="TFPI/VKTCI-like"/>
</dbReference>
<evidence type="ECO:0000313" key="10">
    <source>
        <dbReference type="RefSeq" id="XP_054853894.1"/>
    </source>
</evidence>
<feature type="chain" id="PRO_5041641763" evidence="7">
    <location>
        <begin position="23"/>
        <end position="362"/>
    </location>
</feature>
<keyword evidence="9" id="KW-1185">Reference proteome</keyword>
<keyword evidence="6" id="KW-1015">Disulfide bond</keyword>
<dbReference type="GeneID" id="129342246"/>
<evidence type="ECO:0000256" key="6">
    <source>
        <dbReference type="ARBA" id="ARBA00023157"/>
    </source>
</evidence>
<feature type="domain" description="BPTI/Kunitz inhibitor" evidence="8">
    <location>
        <begin position="29"/>
        <end position="77"/>
    </location>
</feature>
<evidence type="ECO:0000256" key="7">
    <source>
        <dbReference type="SAM" id="SignalP"/>
    </source>
</evidence>
<reference evidence="10" key="1">
    <citation type="submission" date="2025-08" db="UniProtKB">
        <authorList>
            <consortium name="RefSeq"/>
        </authorList>
    </citation>
    <scope>IDENTIFICATION</scope>
    <source>
        <tissue evidence="10">Blood</tissue>
    </source>
</reference>
<dbReference type="PRINTS" id="PR00759">
    <property type="entry name" value="BASICPTASE"/>
</dbReference>
<dbReference type="Proteomes" id="UP001190640">
    <property type="component" value="Chromosome 14"/>
</dbReference>
<proteinExistence type="predicted"/>
<dbReference type="RefSeq" id="XP_054853894.1">
    <property type="nucleotide sequence ID" value="XM_054997919.1"/>
</dbReference>
<feature type="domain" description="BPTI/Kunitz inhibitor" evidence="8">
    <location>
        <begin position="167"/>
        <end position="217"/>
    </location>
</feature>
<accession>A0AA97LFW6</accession>
<organism evidence="9 10">
    <name type="scientific">Eublepharis macularius</name>
    <name type="common">Leopard gecko</name>
    <name type="synonym">Cyrtodactylus macularius</name>
    <dbReference type="NCBI Taxonomy" id="481883"/>
    <lineage>
        <taxon>Eukaryota</taxon>
        <taxon>Metazoa</taxon>
        <taxon>Chordata</taxon>
        <taxon>Craniata</taxon>
        <taxon>Vertebrata</taxon>
        <taxon>Euteleostomi</taxon>
        <taxon>Lepidosauria</taxon>
        <taxon>Squamata</taxon>
        <taxon>Bifurcata</taxon>
        <taxon>Gekkota</taxon>
        <taxon>Eublepharidae</taxon>
        <taxon>Eublepharinae</taxon>
        <taxon>Eublepharis</taxon>
    </lineage>
</organism>
<comment type="subcellular location">
    <subcellularLocation>
        <location evidence="1">Secreted</location>
    </subcellularLocation>
</comment>
<keyword evidence="2" id="KW-0964">Secreted</keyword>
<name>A0AA97LFW6_EUBMA</name>
<keyword evidence="3 10" id="KW-0646">Protease inhibitor</keyword>
<dbReference type="GO" id="GO:0005615">
    <property type="term" value="C:extracellular space"/>
    <property type="evidence" value="ECO:0007669"/>
    <property type="project" value="TreeGrafter"/>
</dbReference>
<feature type="signal peptide" evidence="7">
    <location>
        <begin position="1"/>
        <end position="22"/>
    </location>
</feature>
<feature type="domain" description="BPTI/Kunitz inhibitor" evidence="8">
    <location>
        <begin position="97"/>
        <end position="147"/>
    </location>
</feature>
<dbReference type="SMART" id="SM00131">
    <property type="entry name" value="KU"/>
    <property type="match status" value="5"/>
</dbReference>
<dbReference type="KEGG" id="emc:129342246"/>
<dbReference type="PROSITE" id="PS50279">
    <property type="entry name" value="BPTI_KUNITZ_2"/>
    <property type="match status" value="5"/>
</dbReference>
<keyword evidence="5" id="KW-0722">Serine protease inhibitor</keyword>
<evidence type="ECO:0000256" key="5">
    <source>
        <dbReference type="ARBA" id="ARBA00022900"/>
    </source>
</evidence>